<keyword evidence="9" id="KW-0325">Glycoprotein</keyword>
<keyword evidence="3" id="KW-0813">Transport</keyword>
<evidence type="ECO:0000256" key="7">
    <source>
        <dbReference type="ARBA" id="ARBA00022989"/>
    </source>
</evidence>
<keyword evidence="8 13" id="KW-0472">Membrane</keyword>
<evidence type="ECO:0000256" key="10">
    <source>
        <dbReference type="ARBA" id="ARBA00034422"/>
    </source>
</evidence>
<evidence type="ECO:0000256" key="1">
    <source>
        <dbReference type="ARBA" id="ARBA00004651"/>
    </source>
</evidence>
<evidence type="ECO:0000256" key="3">
    <source>
        <dbReference type="ARBA" id="ARBA00022448"/>
    </source>
</evidence>
<keyword evidence="5 13" id="KW-0812">Transmembrane</keyword>
<organism evidence="15 16">
    <name type="scientific">Amphiprion ocellaris</name>
    <name type="common">Clown anemonefish</name>
    <dbReference type="NCBI Taxonomy" id="80972"/>
    <lineage>
        <taxon>Eukaryota</taxon>
        <taxon>Metazoa</taxon>
        <taxon>Chordata</taxon>
        <taxon>Craniata</taxon>
        <taxon>Vertebrata</taxon>
        <taxon>Euteleostomi</taxon>
        <taxon>Actinopterygii</taxon>
        <taxon>Neopterygii</taxon>
        <taxon>Teleostei</taxon>
        <taxon>Neoteleostei</taxon>
        <taxon>Acanthomorphata</taxon>
        <taxon>Ovalentaria</taxon>
        <taxon>Pomacentridae</taxon>
        <taxon>Amphiprion</taxon>
    </lineage>
</organism>
<feature type="transmembrane region" description="Helical" evidence="13">
    <location>
        <begin position="188"/>
        <end position="210"/>
    </location>
</feature>
<comment type="subcellular location">
    <subcellularLocation>
        <location evidence="1">Cell membrane</location>
        <topology evidence="1">Multi-pass membrane protein</topology>
    </subcellularLocation>
</comment>
<dbReference type="FunFam" id="1.20.1740.10:FF:000024">
    <property type="entry name" value="High affinity cationic amino acid transporter 1"/>
    <property type="match status" value="1"/>
</dbReference>
<evidence type="ECO:0000313" key="16">
    <source>
        <dbReference type="Proteomes" id="UP001501940"/>
    </source>
</evidence>
<feature type="transmembrane region" description="Helical" evidence="13">
    <location>
        <begin position="97"/>
        <end position="123"/>
    </location>
</feature>
<feature type="transmembrane region" description="Helical" evidence="13">
    <location>
        <begin position="37"/>
        <end position="58"/>
    </location>
</feature>
<dbReference type="InterPro" id="IPR004755">
    <property type="entry name" value="Cat_AA_permease"/>
</dbReference>
<evidence type="ECO:0000259" key="14">
    <source>
        <dbReference type="Pfam" id="PF13906"/>
    </source>
</evidence>
<dbReference type="GO" id="GO:0000064">
    <property type="term" value="F:L-ornithine transmembrane transporter activity"/>
    <property type="evidence" value="ECO:0007669"/>
    <property type="project" value="TreeGrafter"/>
</dbReference>
<protein>
    <recommendedName>
        <fullName evidence="14">Cationic amino acid transporter C-terminal domain-containing protein</fullName>
    </recommendedName>
</protein>
<feature type="transmembrane region" description="Helical" evidence="13">
    <location>
        <begin position="324"/>
        <end position="345"/>
    </location>
</feature>
<accession>A0AAQ5YNQ4</accession>
<dbReference type="GeneTree" id="ENSGT00940000155349"/>
<evidence type="ECO:0000256" key="6">
    <source>
        <dbReference type="ARBA" id="ARBA00022970"/>
    </source>
</evidence>
<keyword evidence="6" id="KW-0029">Amino-acid transport</keyword>
<dbReference type="Gene3D" id="1.20.1740.10">
    <property type="entry name" value="Amino acid/polyamine transporter I"/>
    <property type="match status" value="2"/>
</dbReference>
<dbReference type="GO" id="GO:0005886">
    <property type="term" value="C:plasma membrane"/>
    <property type="evidence" value="ECO:0007669"/>
    <property type="project" value="UniProtKB-SubCell"/>
</dbReference>
<evidence type="ECO:0000256" key="5">
    <source>
        <dbReference type="ARBA" id="ARBA00022692"/>
    </source>
</evidence>
<dbReference type="FunFam" id="1.20.1740.10:FF:000009">
    <property type="entry name" value="Low affinity cationic amino acid transporter 2"/>
    <property type="match status" value="1"/>
</dbReference>
<evidence type="ECO:0000256" key="9">
    <source>
        <dbReference type="ARBA" id="ARBA00023180"/>
    </source>
</evidence>
<gene>
    <name evidence="15" type="primary">SLC7A1</name>
</gene>
<dbReference type="Ensembl" id="ENSAOCT00000039419.1">
    <property type="protein sequence ID" value="ENSAOCP00000053215.1"/>
    <property type="gene ID" value="ENSAOCG00000013073.2"/>
</dbReference>
<dbReference type="InterPro" id="IPR029485">
    <property type="entry name" value="CAT_C"/>
</dbReference>
<feature type="transmembrane region" description="Helical" evidence="13">
    <location>
        <begin position="476"/>
        <end position="495"/>
    </location>
</feature>
<feature type="transmembrane region" description="Helical" evidence="13">
    <location>
        <begin position="501"/>
        <end position="523"/>
    </location>
</feature>
<evidence type="ECO:0000256" key="11">
    <source>
        <dbReference type="ARBA" id="ARBA00034423"/>
    </source>
</evidence>
<dbReference type="GO" id="GO:0015189">
    <property type="term" value="F:L-lysine transmembrane transporter activity"/>
    <property type="evidence" value="ECO:0007669"/>
    <property type="project" value="TreeGrafter"/>
</dbReference>
<evidence type="ECO:0000256" key="8">
    <source>
        <dbReference type="ARBA" id="ARBA00023136"/>
    </source>
</evidence>
<dbReference type="Pfam" id="PF13906">
    <property type="entry name" value="AA_permease_C"/>
    <property type="match status" value="1"/>
</dbReference>
<keyword evidence="16" id="KW-1185">Reference proteome</keyword>
<evidence type="ECO:0000313" key="15">
    <source>
        <dbReference type="Ensembl" id="ENSAOCP00000053215.1"/>
    </source>
</evidence>
<dbReference type="AlphaFoldDB" id="A0AAQ5YNQ4"/>
<dbReference type="Pfam" id="PF13520">
    <property type="entry name" value="AA_permease_2"/>
    <property type="match status" value="1"/>
</dbReference>
<dbReference type="GO" id="GO:0061459">
    <property type="term" value="F:L-arginine transmembrane transporter activity"/>
    <property type="evidence" value="ECO:0007669"/>
    <property type="project" value="UniProtKB-ARBA"/>
</dbReference>
<dbReference type="Proteomes" id="UP001501940">
    <property type="component" value="Chromosome 7"/>
</dbReference>
<sequence>MILATLKGIGKQLLRVKVVDCNADESRLSRCLNTFDLVALGVGSTLGAGVYVLAGAVARNSAGPAIVLSFLIAALASVLAGLCYAEFGARVPKTGSAYLYSYVTVGELWAFITGWNLILSYVIGTSSVARAWSATFDELIGRHIEDFCRRYMTMNAPGVLAQYPDIFAVFIILTLTGLLAFGVKESALVNKVFTCINVLVLLFVVISGLVKGNLKNWSVNPEEILNEEESLGQGGFMPFGWTGVLSGAATCFYAFVGFDCIATTGEEVKNPQRAIPIGIVASLLICFVAYFGVSAALTVMMPYYMLDKNSPLPVAFKYVGWEGATYAVAIGSLCALSTSLLGSMFPMPRVIWAMAEDGLLFKCLAKISPRTKTPLTATVTSGVVAAVMAFLFDLKDLVDLMSIGTLLAYTLVAACVLVLRYQPEQPSAAYEMANTQDEPEMAESYNIDILPQPEDRFTIKNLFFPSNTEPSPLSGFTVNICTSVLGILVCIFGVVAVHGGLAAWSVAFLVIVMAIGLFLTLIVCRQPQSKAKLAFKVPLLPFIPVISMFVNVYLMMQLDKGTWLRFAIWMVLGFVIYFSYGIRNSAEAALNSSFNKALSWHLHAYVCC</sequence>
<dbReference type="PANTHER" id="PTHR43243">
    <property type="entry name" value="INNER MEMBRANE TRANSPORTER YGJI-RELATED"/>
    <property type="match status" value="1"/>
</dbReference>
<feature type="transmembrane region" description="Helical" evidence="13">
    <location>
        <begin position="160"/>
        <end position="181"/>
    </location>
</feature>
<dbReference type="PANTHER" id="PTHR43243:SF88">
    <property type="entry name" value="HIGH AFFINITY CATIONIC AMINO ACID TRANSPORTER 1 ISOFORM X1"/>
    <property type="match status" value="1"/>
</dbReference>
<feature type="transmembrane region" description="Helical" evidence="13">
    <location>
        <begin position="274"/>
        <end position="304"/>
    </location>
</feature>
<reference evidence="15 16" key="1">
    <citation type="submission" date="2022-01" db="EMBL/GenBank/DDBJ databases">
        <title>A chromosome-scale genome assembly of the false clownfish, Amphiprion ocellaris.</title>
        <authorList>
            <person name="Ryu T."/>
        </authorList>
    </citation>
    <scope>NUCLEOTIDE SEQUENCE [LARGE SCALE GENOMIC DNA]</scope>
</reference>
<dbReference type="InterPro" id="IPR002293">
    <property type="entry name" value="AA/rel_permease1"/>
</dbReference>
<feature type="transmembrane region" description="Helical" evidence="13">
    <location>
        <begin position="375"/>
        <end position="394"/>
    </location>
</feature>
<evidence type="ECO:0000256" key="4">
    <source>
        <dbReference type="ARBA" id="ARBA00022475"/>
    </source>
</evidence>
<comment type="similarity">
    <text evidence="2">Belongs to the amino acid-polyamine-organocation (APC) superfamily. Cationic amino acid transporter (CAT) (TC 2.A.3.3) family.</text>
</comment>
<feature type="transmembrane region" description="Helical" evidence="13">
    <location>
        <begin position="239"/>
        <end position="262"/>
    </location>
</feature>
<comment type="catalytic activity">
    <reaction evidence="11">
        <text>L-arginine(in) = L-arginine(out)</text>
        <dbReference type="Rhea" id="RHEA:32143"/>
        <dbReference type="ChEBI" id="CHEBI:32682"/>
    </reaction>
</comment>
<feature type="domain" description="Cationic amino acid transporter C-terminal" evidence="14">
    <location>
        <begin position="535"/>
        <end position="585"/>
    </location>
</feature>
<evidence type="ECO:0000256" key="12">
    <source>
        <dbReference type="ARBA" id="ARBA00034450"/>
    </source>
</evidence>
<evidence type="ECO:0000256" key="2">
    <source>
        <dbReference type="ARBA" id="ARBA00008572"/>
    </source>
</evidence>
<feature type="transmembrane region" description="Helical" evidence="13">
    <location>
        <begin position="400"/>
        <end position="419"/>
    </location>
</feature>
<feature type="transmembrane region" description="Helical" evidence="13">
    <location>
        <begin position="64"/>
        <end position="85"/>
    </location>
</feature>
<name>A0AAQ5YNQ4_AMPOC</name>
<dbReference type="PIRSF" id="PIRSF006060">
    <property type="entry name" value="AA_transporter"/>
    <property type="match status" value="1"/>
</dbReference>
<feature type="transmembrane region" description="Helical" evidence="13">
    <location>
        <begin position="562"/>
        <end position="580"/>
    </location>
</feature>
<comment type="catalytic activity">
    <reaction evidence="12">
        <text>L-ornithine(in) = L-ornithine(out)</text>
        <dbReference type="Rhea" id="RHEA:71199"/>
        <dbReference type="ChEBI" id="CHEBI:46911"/>
    </reaction>
</comment>
<keyword evidence="4" id="KW-1003">Cell membrane</keyword>
<comment type="catalytic activity">
    <reaction evidence="10">
        <text>L-lysine(in) = L-lysine(out)</text>
        <dbReference type="Rhea" id="RHEA:70935"/>
        <dbReference type="ChEBI" id="CHEBI:32551"/>
    </reaction>
</comment>
<dbReference type="GO" id="GO:0097638">
    <property type="term" value="P:L-arginine import across plasma membrane"/>
    <property type="evidence" value="ECO:0007669"/>
    <property type="project" value="TreeGrafter"/>
</dbReference>
<reference evidence="15" key="2">
    <citation type="submission" date="2025-08" db="UniProtKB">
        <authorList>
            <consortium name="Ensembl"/>
        </authorList>
    </citation>
    <scope>IDENTIFICATION</scope>
</reference>
<keyword evidence="7 13" id="KW-1133">Transmembrane helix</keyword>
<reference evidence="15" key="3">
    <citation type="submission" date="2025-09" db="UniProtKB">
        <authorList>
            <consortium name="Ensembl"/>
        </authorList>
    </citation>
    <scope>IDENTIFICATION</scope>
</reference>
<evidence type="ECO:0000256" key="13">
    <source>
        <dbReference type="SAM" id="Phobius"/>
    </source>
</evidence>
<dbReference type="NCBIfam" id="TIGR00906">
    <property type="entry name" value="2A0303"/>
    <property type="match status" value="1"/>
</dbReference>
<proteinExistence type="inferred from homology"/>
<feature type="transmembrane region" description="Helical" evidence="13">
    <location>
        <begin position="535"/>
        <end position="556"/>
    </location>
</feature>